<sequence>PLPLTPAELAVALDANDVLPPPLDDGRDERGGPDASTGAGTAVSVRHLTVRRGGRRGPEVVHDVHLDVARGDFLAIVGANGAGKTTLLQAIAGVIPPPRSTVDLGGVDPARADARTLARSIGFVFQNPEHQFITHSVAEELEHGLRLQGAGDAERAARVTELLERFGLEELREQHPFLLSGGQKRRLSVGTALVAGAPVLALDEPTFGQDRGRAAELIDMLAELNREGTTVIIVTHDLQLVADSASHVAVMRDGRVIGTGRTADVLAGPLLAEAGLTPPPLARATRLLERHPEWHGVARLDQLPGSPVRVRA</sequence>
<reference evidence="7 8" key="1">
    <citation type="submission" date="2019-01" db="EMBL/GenBank/DDBJ databases">
        <title>Agromyces.</title>
        <authorList>
            <person name="Li J."/>
        </authorList>
    </citation>
    <scope>NUCLEOTIDE SEQUENCE [LARGE SCALE GENOMIC DNA]</scope>
    <source>
        <strain evidence="7 8">DSM 15934</strain>
    </source>
</reference>
<dbReference type="GO" id="GO:0043190">
    <property type="term" value="C:ATP-binding cassette (ABC) transporter complex"/>
    <property type="evidence" value="ECO:0007669"/>
    <property type="project" value="TreeGrafter"/>
</dbReference>
<evidence type="ECO:0000256" key="5">
    <source>
        <dbReference type="SAM" id="MobiDB-lite"/>
    </source>
</evidence>
<evidence type="ECO:0000256" key="3">
    <source>
        <dbReference type="ARBA" id="ARBA00022741"/>
    </source>
</evidence>
<feature type="domain" description="ABC transporter" evidence="6">
    <location>
        <begin position="45"/>
        <end position="278"/>
    </location>
</feature>
<dbReference type="Gene3D" id="3.40.50.300">
    <property type="entry name" value="P-loop containing nucleotide triphosphate hydrolases"/>
    <property type="match status" value="1"/>
</dbReference>
<comment type="caution">
    <text evidence="7">The sequence shown here is derived from an EMBL/GenBank/DDBJ whole genome shotgun (WGS) entry which is preliminary data.</text>
</comment>
<evidence type="ECO:0000256" key="1">
    <source>
        <dbReference type="ARBA" id="ARBA00005417"/>
    </source>
</evidence>
<comment type="similarity">
    <text evidence="1">Belongs to the ABC transporter superfamily.</text>
</comment>
<dbReference type="RefSeq" id="WP_164990629.1">
    <property type="nucleotide sequence ID" value="NZ_SDPN01000104.1"/>
</dbReference>
<evidence type="ECO:0000313" key="8">
    <source>
        <dbReference type="Proteomes" id="UP000293865"/>
    </source>
</evidence>
<keyword evidence="8" id="KW-1185">Reference proteome</keyword>
<dbReference type="GO" id="GO:0005524">
    <property type="term" value="F:ATP binding"/>
    <property type="evidence" value="ECO:0007669"/>
    <property type="project" value="UniProtKB-KW"/>
</dbReference>
<dbReference type="InterPro" id="IPR015856">
    <property type="entry name" value="ABC_transpr_CbiO/EcfA_su"/>
</dbReference>
<dbReference type="PANTHER" id="PTHR43553:SF24">
    <property type="entry name" value="ENERGY-COUPLING FACTOR TRANSPORTER ATP-BINDING PROTEIN ECFA1"/>
    <property type="match status" value="1"/>
</dbReference>
<dbReference type="CDD" id="cd03225">
    <property type="entry name" value="ABC_cobalt_CbiO_domain1"/>
    <property type="match status" value="1"/>
</dbReference>
<dbReference type="InterPro" id="IPR017871">
    <property type="entry name" value="ABC_transporter-like_CS"/>
</dbReference>
<dbReference type="PANTHER" id="PTHR43553">
    <property type="entry name" value="HEAVY METAL TRANSPORTER"/>
    <property type="match status" value="1"/>
</dbReference>
<proteinExistence type="inferred from homology"/>
<dbReference type="SMART" id="SM00382">
    <property type="entry name" value="AAA"/>
    <property type="match status" value="1"/>
</dbReference>
<dbReference type="Pfam" id="PF00005">
    <property type="entry name" value="ABC_tran"/>
    <property type="match status" value="1"/>
</dbReference>
<protein>
    <submittedName>
        <fullName evidence="7">ABC transporter ATP-binding protein</fullName>
    </submittedName>
</protein>
<dbReference type="Proteomes" id="UP000293865">
    <property type="component" value="Unassembled WGS sequence"/>
</dbReference>
<keyword evidence="2" id="KW-0813">Transport</keyword>
<evidence type="ECO:0000259" key="6">
    <source>
        <dbReference type="PROSITE" id="PS50893"/>
    </source>
</evidence>
<dbReference type="EMBL" id="SDPN01000104">
    <property type="protein sequence ID" value="RXZ66796.1"/>
    <property type="molecule type" value="Genomic_DNA"/>
</dbReference>
<dbReference type="SUPFAM" id="SSF52540">
    <property type="entry name" value="P-loop containing nucleoside triphosphate hydrolases"/>
    <property type="match status" value="1"/>
</dbReference>
<dbReference type="PROSITE" id="PS50893">
    <property type="entry name" value="ABC_TRANSPORTER_2"/>
    <property type="match status" value="1"/>
</dbReference>
<dbReference type="InterPro" id="IPR003439">
    <property type="entry name" value="ABC_transporter-like_ATP-bd"/>
</dbReference>
<dbReference type="InterPro" id="IPR027417">
    <property type="entry name" value="P-loop_NTPase"/>
</dbReference>
<organism evidence="7 8">
    <name type="scientific">Agromyces albus</name>
    <dbReference type="NCBI Taxonomy" id="205332"/>
    <lineage>
        <taxon>Bacteria</taxon>
        <taxon>Bacillati</taxon>
        <taxon>Actinomycetota</taxon>
        <taxon>Actinomycetes</taxon>
        <taxon>Micrococcales</taxon>
        <taxon>Microbacteriaceae</taxon>
        <taxon>Agromyces</taxon>
    </lineage>
</organism>
<dbReference type="GO" id="GO:0042626">
    <property type="term" value="F:ATPase-coupled transmembrane transporter activity"/>
    <property type="evidence" value="ECO:0007669"/>
    <property type="project" value="TreeGrafter"/>
</dbReference>
<dbReference type="InterPro" id="IPR050095">
    <property type="entry name" value="ECF_ABC_transporter_ATP-bd"/>
</dbReference>
<keyword evidence="3" id="KW-0547">Nucleotide-binding</keyword>
<accession>A0A4V1QWN7</accession>
<evidence type="ECO:0000256" key="2">
    <source>
        <dbReference type="ARBA" id="ARBA00022448"/>
    </source>
</evidence>
<evidence type="ECO:0000256" key="4">
    <source>
        <dbReference type="ARBA" id="ARBA00022840"/>
    </source>
</evidence>
<feature type="non-terminal residue" evidence="7">
    <location>
        <position position="1"/>
    </location>
</feature>
<dbReference type="PROSITE" id="PS00211">
    <property type="entry name" value="ABC_TRANSPORTER_1"/>
    <property type="match status" value="1"/>
</dbReference>
<feature type="region of interest" description="Disordered" evidence="5">
    <location>
        <begin position="15"/>
        <end position="40"/>
    </location>
</feature>
<gene>
    <name evidence="7" type="ORF">ESP51_20405</name>
</gene>
<evidence type="ECO:0000313" key="7">
    <source>
        <dbReference type="EMBL" id="RXZ66796.1"/>
    </source>
</evidence>
<name>A0A4V1QWN7_9MICO</name>
<dbReference type="AlphaFoldDB" id="A0A4V1QWN7"/>
<dbReference type="InterPro" id="IPR003593">
    <property type="entry name" value="AAA+_ATPase"/>
</dbReference>
<dbReference type="GO" id="GO:0016887">
    <property type="term" value="F:ATP hydrolysis activity"/>
    <property type="evidence" value="ECO:0007669"/>
    <property type="project" value="InterPro"/>
</dbReference>
<keyword evidence="4 7" id="KW-0067">ATP-binding</keyword>